<proteinExistence type="predicted"/>
<evidence type="ECO:0000313" key="2">
    <source>
        <dbReference type="EMBL" id="GBF59262.1"/>
    </source>
</evidence>
<evidence type="ECO:0000313" key="3">
    <source>
        <dbReference type="Proteomes" id="UP000245086"/>
    </source>
</evidence>
<dbReference type="Gene3D" id="3.40.930.10">
    <property type="entry name" value="Mannitol-specific EII, Chain A"/>
    <property type="match status" value="1"/>
</dbReference>
<evidence type="ECO:0000259" key="1">
    <source>
        <dbReference type="PROSITE" id="PS51094"/>
    </source>
</evidence>
<dbReference type="PANTHER" id="PTHR47738:SF1">
    <property type="entry name" value="NITROGEN REGULATORY PROTEIN"/>
    <property type="match status" value="1"/>
</dbReference>
<comment type="caution">
    <text evidence="2">The sequence shown here is derived from an EMBL/GenBank/DDBJ whole genome shotgun (WGS) entry which is preliminary data.</text>
</comment>
<gene>
    <name evidence="2" type="primary">ptsN</name>
    <name evidence="2" type="ORF">PbB2_02955</name>
</gene>
<dbReference type="RefSeq" id="WP_108986149.1">
    <property type="nucleotide sequence ID" value="NZ_BFBR01000011.1"/>
</dbReference>
<dbReference type="PANTHER" id="PTHR47738">
    <property type="entry name" value="PTS SYSTEM FRUCTOSE-LIKE EIIA COMPONENT-RELATED"/>
    <property type="match status" value="1"/>
</dbReference>
<dbReference type="EMBL" id="BFBR01000011">
    <property type="protein sequence ID" value="GBF59262.1"/>
    <property type="molecule type" value="Genomic_DNA"/>
</dbReference>
<dbReference type="CDD" id="cd00211">
    <property type="entry name" value="PTS_IIA_fru"/>
    <property type="match status" value="1"/>
</dbReference>
<reference evidence="2 3" key="1">
    <citation type="journal article" date="2018" name="Genome Announc.">
        <title>Draft Genome Sequence of "Candidatus Phycosocius bacilliformis," an Alphaproteobacterial Ectosymbiont of the Hydrocarbon-Producing Green Alga Botryococcus braunii.</title>
        <authorList>
            <person name="Tanabe Y."/>
            <person name="Yamaguchi H."/>
            <person name="Watanabe M.M."/>
        </authorList>
    </citation>
    <scope>NUCLEOTIDE SEQUENCE [LARGE SCALE GENOMIC DNA]</scope>
    <source>
        <strain evidence="2 3">BOTRYCO-2</strain>
    </source>
</reference>
<dbReference type="InterPro" id="IPR002178">
    <property type="entry name" value="PTS_EIIA_type-2_dom"/>
</dbReference>
<dbReference type="PROSITE" id="PS00372">
    <property type="entry name" value="PTS_EIIA_TYPE_2_HIS"/>
    <property type="match status" value="1"/>
</dbReference>
<dbReference type="AlphaFoldDB" id="A0A2P2EDX6"/>
<organism evidence="2 3">
    <name type="scientific">Candidatus Phycosocius bacilliformis</name>
    <dbReference type="NCBI Taxonomy" id="1445552"/>
    <lineage>
        <taxon>Bacteria</taxon>
        <taxon>Pseudomonadati</taxon>
        <taxon>Pseudomonadota</taxon>
        <taxon>Alphaproteobacteria</taxon>
        <taxon>Caulobacterales</taxon>
        <taxon>Caulobacterales incertae sedis</taxon>
        <taxon>Candidatus Phycosocius</taxon>
    </lineage>
</organism>
<dbReference type="Proteomes" id="UP000245086">
    <property type="component" value="Unassembled WGS sequence"/>
</dbReference>
<accession>A0A2P2EDX6</accession>
<dbReference type="GO" id="GO:0030295">
    <property type="term" value="F:protein kinase activator activity"/>
    <property type="evidence" value="ECO:0007669"/>
    <property type="project" value="TreeGrafter"/>
</dbReference>
<dbReference type="OrthoDB" id="95460at2"/>
<sequence length="155" mass="16244">MPDLADLIRADAVVFRIKAQTKNEVLLAMAETAVAAYGVDLSATLESTLERERLGSTGVGEGVAIPHARLKGLKAPAAVLALLDPPIDFEGPDGRPADIVVLLLSPEDAGADHLKALARVSRLLRRQDVRDGLRAARSAAAMHAFTTQSSASEAA</sequence>
<dbReference type="PROSITE" id="PS51094">
    <property type="entry name" value="PTS_EIIA_TYPE_2"/>
    <property type="match status" value="1"/>
</dbReference>
<dbReference type="InterPro" id="IPR016152">
    <property type="entry name" value="PTrfase/Anion_transptr"/>
</dbReference>
<keyword evidence="3" id="KW-1185">Reference proteome</keyword>
<dbReference type="Pfam" id="PF00359">
    <property type="entry name" value="PTS_EIIA_2"/>
    <property type="match status" value="1"/>
</dbReference>
<protein>
    <submittedName>
        <fullName evidence="2">Nitrogen regulatory protein</fullName>
    </submittedName>
</protein>
<dbReference type="SUPFAM" id="SSF55804">
    <property type="entry name" value="Phoshotransferase/anion transport protein"/>
    <property type="match status" value="1"/>
</dbReference>
<name>A0A2P2EDX6_9PROT</name>
<feature type="domain" description="PTS EIIA type-2" evidence="1">
    <location>
        <begin position="6"/>
        <end position="149"/>
    </location>
</feature>
<dbReference type="InterPro" id="IPR051541">
    <property type="entry name" value="PTS_SugarTrans_NitroReg"/>
</dbReference>